<keyword evidence="9" id="KW-0997">Cell inner membrane</keyword>
<gene>
    <name evidence="10" type="ORF">GCM10011355_18050</name>
</gene>
<dbReference type="AlphaFoldDB" id="A0A8J3A6V3"/>
<dbReference type="Pfam" id="PF01235">
    <property type="entry name" value="Na_Ala_symp"/>
    <property type="match status" value="1"/>
</dbReference>
<feature type="transmembrane region" description="Helical" evidence="9">
    <location>
        <begin position="432"/>
        <end position="457"/>
    </location>
</feature>
<dbReference type="PROSITE" id="PS00873">
    <property type="entry name" value="NA_ALANINE_SYMP"/>
    <property type="match status" value="1"/>
</dbReference>
<evidence type="ECO:0000256" key="4">
    <source>
        <dbReference type="ARBA" id="ARBA00022475"/>
    </source>
</evidence>
<accession>A0A8J3A6V3</accession>
<feature type="transmembrane region" description="Helical" evidence="9">
    <location>
        <begin position="359"/>
        <end position="379"/>
    </location>
</feature>
<feature type="transmembrane region" description="Helical" evidence="9">
    <location>
        <begin position="144"/>
        <end position="164"/>
    </location>
</feature>
<feature type="transmembrane region" description="Helical" evidence="9">
    <location>
        <begin position="307"/>
        <end position="330"/>
    </location>
</feature>
<feature type="transmembrane region" description="Helical" evidence="9">
    <location>
        <begin position="61"/>
        <end position="90"/>
    </location>
</feature>
<comment type="similarity">
    <text evidence="2 9">Belongs to the alanine or glycine:cation symporter (AGCS) (TC 2.A.25) family.</text>
</comment>
<dbReference type="Gene3D" id="1.20.1740.10">
    <property type="entry name" value="Amino acid/polyamine transporter I"/>
    <property type="match status" value="1"/>
</dbReference>
<keyword evidence="3 9" id="KW-0813">Transport</keyword>
<dbReference type="InterPro" id="IPR001463">
    <property type="entry name" value="Na/Ala_symport"/>
</dbReference>
<evidence type="ECO:0000256" key="6">
    <source>
        <dbReference type="ARBA" id="ARBA00022847"/>
    </source>
</evidence>
<feature type="transmembrane region" description="Helical" evidence="9">
    <location>
        <begin position="391"/>
        <end position="412"/>
    </location>
</feature>
<reference evidence="10" key="1">
    <citation type="journal article" date="2014" name="Int. J. Syst. Evol. Microbiol.">
        <title>Complete genome sequence of Corynebacterium casei LMG S-19264T (=DSM 44701T), isolated from a smear-ripened cheese.</title>
        <authorList>
            <consortium name="US DOE Joint Genome Institute (JGI-PGF)"/>
            <person name="Walter F."/>
            <person name="Albersmeier A."/>
            <person name="Kalinowski J."/>
            <person name="Ruckert C."/>
        </authorList>
    </citation>
    <scope>NUCLEOTIDE SEQUENCE</scope>
    <source>
        <strain evidence="10">CGMCC 1.14984</strain>
    </source>
</reference>
<feature type="transmembrane region" description="Helical" evidence="9">
    <location>
        <begin position="20"/>
        <end position="40"/>
    </location>
</feature>
<evidence type="ECO:0000256" key="3">
    <source>
        <dbReference type="ARBA" id="ARBA00022448"/>
    </source>
</evidence>
<feature type="transmembrane region" description="Helical" evidence="9">
    <location>
        <begin position="184"/>
        <end position="206"/>
    </location>
</feature>
<dbReference type="GO" id="GO:0005283">
    <property type="term" value="F:amino acid:sodium symporter activity"/>
    <property type="evidence" value="ECO:0007669"/>
    <property type="project" value="InterPro"/>
</dbReference>
<evidence type="ECO:0000256" key="1">
    <source>
        <dbReference type="ARBA" id="ARBA00004651"/>
    </source>
</evidence>
<dbReference type="EMBL" id="BMGZ01000002">
    <property type="protein sequence ID" value="GGH97262.1"/>
    <property type="molecule type" value="Genomic_DNA"/>
</dbReference>
<sequence>MNIADLISQVNGIVWGPPMLALLLLTGLFLTIGLKLMPLGKIPYAFGEMFRKREGSDEGDVSPFGALMTALASTIGTGNIAGVAVAIAVGGPGALFWMWMTALVGMATKFSEAVLAVKYREVDHRGKRVGGPMYYIKNGLGKKWVWLGFLFAAFGMLASWGTGASIQSNSVADVLQNSFAIPPLVTGLVLAATAGLVILGGINWIANVATKLVPAMALTYIFFGVIVIIMNAPAIPAAFGLIFKGAFGYDAAVGGFTGGALMLAMQFGVARGIFSNEAGQGSAPIAHAAAQNNDPVNQGIVAMLGTLIDTIIVCSITGLVIITTGAYSIIDPQTGFAFTGAPLTAEAFSHGLPGDWGQYVVSIGLAIFAFTTILGWSYYGERCAEYLFGEWVIFPFKVIWIVVVFAGCWVLTLEGSGAEAGGVQGIVNLFWLVADTLTGMMAAPNLIALLLLSPIVFKMSKEYFDKRKN</sequence>
<evidence type="ECO:0000256" key="2">
    <source>
        <dbReference type="ARBA" id="ARBA00009261"/>
    </source>
</evidence>
<dbReference type="PANTHER" id="PTHR30330:SF3">
    <property type="entry name" value="TRANSCRIPTIONAL REGULATOR, LRP FAMILY"/>
    <property type="match status" value="1"/>
</dbReference>
<keyword evidence="8 9" id="KW-0472">Membrane</keyword>
<reference evidence="10" key="2">
    <citation type="submission" date="2020-09" db="EMBL/GenBank/DDBJ databases">
        <authorList>
            <person name="Sun Q."/>
            <person name="Zhou Y."/>
        </authorList>
    </citation>
    <scope>NUCLEOTIDE SEQUENCE</scope>
    <source>
        <strain evidence="10">CGMCC 1.14984</strain>
    </source>
</reference>
<dbReference type="GO" id="GO:0005886">
    <property type="term" value="C:plasma membrane"/>
    <property type="evidence" value="ECO:0007669"/>
    <property type="project" value="UniProtKB-SubCell"/>
</dbReference>
<keyword evidence="5 9" id="KW-0812">Transmembrane</keyword>
<evidence type="ECO:0000256" key="8">
    <source>
        <dbReference type="ARBA" id="ARBA00023136"/>
    </source>
</evidence>
<name>A0A8J3A6V3_9PROT</name>
<evidence type="ECO:0000256" key="7">
    <source>
        <dbReference type="ARBA" id="ARBA00022989"/>
    </source>
</evidence>
<organism evidence="10 11">
    <name type="scientific">Aquisalinus luteolus</name>
    <dbReference type="NCBI Taxonomy" id="1566827"/>
    <lineage>
        <taxon>Bacteria</taxon>
        <taxon>Pseudomonadati</taxon>
        <taxon>Pseudomonadota</taxon>
        <taxon>Alphaproteobacteria</taxon>
        <taxon>Parvularculales</taxon>
        <taxon>Parvularculaceae</taxon>
        <taxon>Aquisalinus</taxon>
    </lineage>
</organism>
<proteinExistence type="inferred from homology"/>
<dbReference type="NCBIfam" id="TIGR00835">
    <property type="entry name" value="agcS"/>
    <property type="match status" value="1"/>
</dbReference>
<evidence type="ECO:0000256" key="5">
    <source>
        <dbReference type="ARBA" id="ARBA00022692"/>
    </source>
</evidence>
<dbReference type="FunFam" id="1.20.1740.10:FF:000004">
    <property type="entry name" value="Sodium:alanine symporter family protein"/>
    <property type="match status" value="1"/>
</dbReference>
<dbReference type="PRINTS" id="PR00175">
    <property type="entry name" value="NAALASMPORT"/>
</dbReference>
<keyword evidence="4" id="KW-1003">Cell membrane</keyword>
<protein>
    <submittedName>
        <fullName evidence="10">Sodium:alanine symporter</fullName>
    </submittedName>
</protein>
<comment type="subcellular location">
    <subcellularLocation>
        <location evidence="9">Cell inner membrane</location>
        <topology evidence="9">Multi-pass membrane protein</topology>
    </subcellularLocation>
    <subcellularLocation>
        <location evidence="1">Cell membrane</location>
        <topology evidence="1">Multi-pass membrane protein</topology>
    </subcellularLocation>
</comment>
<evidence type="ECO:0000313" key="10">
    <source>
        <dbReference type="EMBL" id="GGH97262.1"/>
    </source>
</evidence>
<keyword evidence="6 9" id="KW-0769">Symport</keyword>
<comment type="caution">
    <text evidence="10">The sequence shown here is derived from an EMBL/GenBank/DDBJ whole genome shotgun (WGS) entry which is preliminary data.</text>
</comment>
<feature type="transmembrane region" description="Helical" evidence="9">
    <location>
        <begin position="218"/>
        <end position="243"/>
    </location>
</feature>
<dbReference type="PANTHER" id="PTHR30330">
    <property type="entry name" value="AGSS FAMILY TRANSPORTER, SODIUM-ALANINE"/>
    <property type="match status" value="1"/>
</dbReference>
<evidence type="ECO:0000256" key="9">
    <source>
        <dbReference type="RuleBase" id="RU363064"/>
    </source>
</evidence>
<feature type="transmembrane region" description="Helical" evidence="9">
    <location>
        <begin position="249"/>
        <end position="270"/>
    </location>
</feature>
<dbReference type="Proteomes" id="UP000621856">
    <property type="component" value="Unassembled WGS sequence"/>
</dbReference>
<evidence type="ECO:0000313" key="11">
    <source>
        <dbReference type="Proteomes" id="UP000621856"/>
    </source>
</evidence>
<keyword evidence="7 9" id="KW-1133">Transmembrane helix</keyword>